<comment type="subcellular location">
    <subcellularLocation>
        <location evidence="1">Cell membrane</location>
        <topology evidence="1">Multi-pass membrane protein</topology>
    </subcellularLocation>
</comment>
<dbReference type="CDD" id="cd18548">
    <property type="entry name" value="ABC_6TM_Tm287_like"/>
    <property type="match status" value="1"/>
</dbReference>
<dbReference type="GO" id="GO:0005886">
    <property type="term" value="C:plasma membrane"/>
    <property type="evidence" value="ECO:0007669"/>
    <property type="project" value="UniProtKB-SubCell"/>
</dbReference>
<dbReference type="InterPro" id="IPR039421">
    <property type="entry name" value="Type_1_exporter"/>
</dbReference>
<dbReference type="PROSITE" id="PS50893">
    <property type="entry name" value="ABC_TRANSPORTER_2"/>
    <property type="match status" value="1"/>
</dbReference>
<dbReference type="Pfam" id="PF00664">
    <property type="entry name" value="ABC_membrane"/>
    <property type="match status" value="1"/>
</dbReference>
<dbReference type="RefSeq" id="WP_106536255.1">
    <property type="nucleotide sequence ID" value="NZ_ML142901.1"/>
</dbReference>
<evidence type="ECO:0000256" key="7">
    <source>
        <dbReference type="ARBA" id="ARBA00022989"/>
    </source>
</evidence>
<feature type="transmembrane region" description="Helical" evidence="9">
    <location>
        <begin position="237"/>
        <end position="259"/>
    </location>
</feature>
<dbReference type="InterPro" id="IPR017871">
    <property type="entry name" value="ABC_transporter-like_CS"/>
</dbReference>
<evidence type="ECO:0000256" key="2">
    <source>
        <dbReference type="ARBA" id="ARBA00022448"/>
    </source>
</evidence>
<evidence type="ECO:0000256" key="9">
    <source>
        <dbReference type="SAM" id="Phobius"/>
    </source>
</evidence>
<dbReference type="SUPFAM" id="SSF90123">
    <property type="entry name" value="ABC transporter transmembrane region"/>
    <property type="match status" value="1"/>
</dbReference>
<dbReference type="InterPro" id="IPR027417">
    <property type="entry name" value="P-loop_NTPase"/>
</dbReference>
<accession>A0A2P8E999</accession>
<dbReference type="OrthoDB" id="9806127at2"/>
<evidence type="ECO:0000256" key="3">
    <source>
        <dbReference type="ARBA" id="ARBA00022475"/>
    </source>
</evidence>
<sequence>MLIRLLRTHLRPYHGRLLAVVVLQLLGTLAALYLPTLNADIIDHGIARGDTGYILTTGVWMLAVTLMQVVTMIAAVYHGAYVAMAVGRDLRAAIFHQVGTFSAREIGHFGAPSLITRNTNDVQQVQMLVVMTATMVVMAPIMAVGGVTMALRQDVGLSWLMAVSVPVLAAGVLTIARRMVPQFRAMQERIDAVNRVLREQITGIRVVRAFVREPYEWRRFAEANENLTDTALRVGRLMALMFPFVMLVLNASNVAVLWFGGMRVDDGAMQIGALTAFLTYLMQILMSVMMAMFMVMMVPRAAVAAERITEVLDTTSSVVTPAAPVTEFARPATVELRGAGFTYPGAEKPVLRDVSVRTEPGETTAVIGSTGAGKSTLLSLVPRLMDATDGAVLVGGVDVRDADPDELRRRIGFVPQRPYLFSGTVASNLRYGRPEATDDELWQALEIAQARDFVEEMPERLEAPIAQGGTDVSGGQRQRLAIARALVRRPDVYLFDDSFSALDLTTDARLRSALRPHTVDAAVVIVAQRVSSVRDADRIVVLEDGDVVGVGRHDELITTCPTYAEIVESQLSAEEAA</sequence>
<keyword evidence="6 12" id="KW-0067">ATP-binding</keyword>
<dbReference type="InterPro" id="IPR011527">
    <property type="entry name" value="ABC1_TM_dom"/>
</dbReference>
<keyword evidence="3" id="KW-1003">Cell membrane</keyword>
<dbReference type="FunFam" id="3.40.50.300:FF:000854">
    <property type="entry name" value="Multidrug ABC transporter ATP-binding protein"/>
    <property type="match status" value="1"/>
</dbReference>
<evidence type="ECO:0000256" key="5">
    <source>
        <dbReference type="ARBA" id="ARBA00022741"/>
    </source>
</evidence>
<dbReference type="Proteomes" id="UP000243528">
    <property type="component" value="Unassembled WGS sequence"/>
</dbReference>
<name>A0A2P8E999_9ACTN</name>
<evidence type="ECO:0000256" key="1">
    <source>
        <dbReference type="ARBA" id="ARBA00004651"/>
    </source>
</evidence>
<feature type="transmembrane region" description="Helical" evidence="9">
    <location>
        <begin position="12"/>
        <end position="33"/>
    </location>
</feature>
<feature type="domain" description="ABC transporter" evidence="10">
    <location>
        <begin position="334"/>
        <end position="569"/>
    </location>
</feature>
<keyword evidence="4 9" id="KW-0812">Transmembrane</keyword>
<keyword evidence="7 9" id="KW-1133">Transmembrane helix</keyword>
<feature type="transmembrane region" description="Helical" evidence="9">
    <location>
        <begin position="53"/>
        <end position="77"/>
    </location>
</feature>
<comment type="caution">
    <text evidence="12">The sequence shown here is derived from an EMBL/GenBank/DDBJ whole genome shotgun (WGS) entry which is preliminary data.</text>
</comment>
<feature type="transmembrane region" description="Helical" evidence="9">
    <location>
        <begin position="157"/>
        <end position="176"/>
    </location>
</feature>
<reference evidence="12 13" key="1">
    <citation type="submission" date="2018-03" db="EMBL/GenBank/DDBJ databases">
        <title>Genomic Encyclopedia of Archaeal and Bacterial Type Strains, Phase II (KMG-II): from individual species to whole genera.</title>
        <authorList>
            <person name="Goeker M."/>
        </authorList>
    </citation>
    <scope>NUCLEOTIDE SEQUENCE [LARGE SCALE GENOMIC DNA]</scope>
    <source>
        <strain evidence="12 13">DSM 45211</strain>
    </source>
</reference>
<keyword evidence="13" id="KW-1185">Reference proteome</keyword>
<evidence type="ECO:0000259" key="11">
    <source>
        <dbReference type="PROSITE" id="PS50929"/>
    </source>
</evidence>
<dbReference type="Gene3D" id="3.40.50.300">
    <property type="entry name" value="P-loop containing nucleotide triphosphate hydrolases"/>
    <property type="match status" value="1"/>
</dbReference>
<dbReference type="PANTHER" id="PTHR43394:SF1">
    <property type="entry name" value="ATP-BINDING CASSETTE SUB-FAMILY B MEMBER 10, MITOCHONDRIAL"/>
    <property type="match status" value="1"/>
</dbReference>
<evidence type="ECO:0000259" key="10">
    <source>
        <dbReference type="PROSITE" id="PS50893"/>
    </source>
</evidence>
<dbReference type="InterPro" id="IPR003439">
    <property type="entry name" value="ABC_transporter-like_ATP-bd"/>
</dbReference>
<proteinExistence type="predicted"/>
<dbReference type="EMBL" id="PYGE01000003">
    <property type="protein sequence ID" value="PSL06035.1"/>
    <property type="molecule type" value="Genomic_DNA"/>
</dbReference>
<dbReference type="GO" id="GO:0016887">
    <property type="term" value="F:ATP hydrolysis activity"/>
    <property type="evidence" value="ECO:0007669"/>
    <property type="project" value="InterPro"/>
</dbReference>
<dbReference type="GO" id="GO:0005524">
    <property type="term" value="F:ATP binding"/>
    <property type="evidence" value="ECO:0007669"/>
    <property type="project" value="UniProtKB-KW"/>
</dbReference>
<protein>
    <submittedName>
        <fullName evidence="12">ATP-binding cassette subfamily B protein</fullName>
    </submittedName>
</protein>
<dbReference type="PROSITE" id="PS00211">
    <property type="entry name" value="ABC_TRANSPORTER_1"/>
    <property type="match status" value="1"/>
</dbReference>
<gene>
    <name evidence="12" type="ORF">CLV30_103190</name>
</gene>
<feature type="transmembrane region" description="Helical" evidence="9">
    <location>
        <begin position="271"/>
        <end position="298"/>
    </location>
</feature>
<dbReference type="Gene3D" id="1.20.1560.10">
    <property type="entry name" value="ABC transporter type 1, transmembrane domain"/>
    <property type="match status" value="1"/>
</dbReference>
<evidence type="ECO:0000313" key="12">
    <source>
        <dbReference type="EMBL" id="PSL06035.1"/>
    </source>
</evidence>
<feature type="domain" description="ABC transmembrane type-1" evidence="11">
    <location>
        <begin position="18"/>
        <end position="300"/>
    </location>
</feature>
<dbReference type="SMART" id="SM00382">
    <property type="entry name" value="AAA"/>
    <property type="match status" value="1"/>
</dbReference>
<dbReference type="InterPro" id="IPR003593">
    <property type="entry name" value="AAA+_ATPase"/>
</dbReference>
<evidence type="ECO:0000256" key="4">
    <source>
        <dbReference type="ARBA" id="ARBA00022692"/>
    </source>
</evidence>
<keyword evidence="8 9" id="KW-0472">Membrane</keyword>
<dbReference type="PANTHER" id="PTHR43394">
    <property type="entry name" value="ATP-DEPENDENT PERMEASE MDL1, MITOCHONDRIAL"/>
    <property type="match status" value="1"/>
</dbReference>
<evidence type="ECO:0000313" key="13">
    <source>
        <dbReference type="Proteomes" id="UP000243528"/>
    </source>
</evidence>
<dbReference type="SUPFAM" id="SSF52540">
    <property type="entry name" value="P-loop containing nucleoside triphosphate hydrolases"/>
    <property type="match status" value="1"/>
</dbReference>
<dbReference type="Pfam" id="PF00005">
    <property type="entry name" value="ABC_tran"/>
    <property type="match status" value="1"/>
</dbReference>
<evidence type="ECO:0000256" key="8">
    <source>
        <dbReference type="ARBA" id="ARBA00023136"/>
    </source>
</evidence>
<dbReference type="GO" id="GO:0015421">
    <property type="term" value="F:ABC-type oligopeptide transporter activity"/>
    <property type="evidence" value="ECO:0007669"/>
    <property type="project" value="TreeGrafter"/>
</dbReference>
<dbReference type="FunFam" id="1.20.1560.10:FF:000040">
    <property type="entry name" value="Multidrug ABC transporter ATP-binding protein"/>
    <property type="match status" value="1"/>
</dbReference>
<evidence type="ECO:0000256" key="6">
    <source>
        <dbReference type="ARBA" id="ARBA00022840"/>
    </source>
</evidence>
<dbReference type="PROSITE" id="PS50929">
    <property type="entry name" value="ABC_TM1F"/>
    <property type="match status" value="1"/>
</dbReference>
<dbReference type="AlphaFoldDB" id="A0A2P8E999"/>
<feature type="transmembrane region" description="Helical" evidence="9">
    <location>
        <begin position="127"/>
        <end position="151"/>
    </location>
</feature>
<keyword evidence="5" id="KW-0547">Nucleotide-binding</keyword>
<organism evidence="12 13">
    <name type="scientific">Haloactinopolyspora alba</name>
    <dbReference type="NCBI Taxonomy" id="648780"/>
    <lineage>
        <taxon>Bacteria</taxon>
        <taxon>Bacillati</taxon>
        <taxon>Actinomycetota</taxon>
        <taxon>Actinomycetes</taxon>
        <taxon>Jiangellales</taxon>
        <taxon>Jiangellaceae</taxon>
        <taxon>Haloactinopolyspora</taxon>
    </lineage>
</organism>
<keyword evidence="2" id="KW-0813">Transport</keyword>
<dbReference type="InterPro" id="IPR036640">
    <property type="entry name" value="ABC1_TM_sf"/>
</dbReference>